<dbReference type="RefSeq" id="WP_216119585.1">
    <property type="nucleotide sequence ID" value="NZ_CP086239.1"/>
</dbReference>
<keyword evidence="1" id="KW-0547">Nucleotide-binding</keyword>
<evidence type="ECO:0000313" key="7">
    <source>
        <dbReference type="Proteomes" id="UP001164733"/>
    </source>
</evidence>
<dbReference type="FunFam" id="3.40.50.300:FF:000006">
    <property type="entry name" value="DNA-binding transcriptional regulator NtrC"/>
    <property type="match status" value="1"/>
</dbReference>
<evidence type="ECO:0000256" key="2">
    <source>
        <dbReference type="ARBA" id="ARBA00022840"/>
    </source>
</evidence>
<name>A0AA47ELJ4_9CLOT</name>
<keyword evidence="3" id="KW-0238">DNA-binding</keyword>
<evidence type="ECO:0000313" key="6">
    <source>
        <dbReference type="EMBL" id="WAG60813.1"/>
    </source>
</evidence>
<dbReference type="InterPro" id="IPR002078">
    <property type="entry name" value="Sigma_54_int"/>
</dbReference>
<evidence type="ECO:0000256" key="3">
    <source>
        <dbReference type="ARBA" id="ARBA00023125"/>
    </source>
</evidence>
<feature type="domain" description="Sigma-54 factor interaction" evidence="4">
    <location>
        <begin position="141"/>
        <end position="370"/>
    </location>
</feature>
<dbReference type="InterPro" id="IPR025943">
    <property type="entry name" value="Sigma_54_int_dom_ATP-bd_2"/>
</dbReference>
<dbReference type="InterPro" id="IPR025944">
    <property type="entry name" value="Sigma_54_int_dom_CS"/>
</dbReference>
<dbReference type="AlphaFoldDB" id="A0AA47ELJ4"/>
<dbReference type="SMART" id="SM00382">
    <property type="entry name" value="AAA"/>
    <property type="match status" value="1"/>
</dbReference>
<dbReference type="GO" id="GO:0003677">
    <property type="term" value="F:DNA binding"/>
    <property type="evidence" value="ECO:0007669"/>
    <property type="project" value="UniProtKB-KW"/>
</dbReference>
<dbReference type="CDD" id="cd00130">
    <property type="entry name" value="PAS"/>
    <property type="match status" value="1"/>
</dbReference>
<dbReference type="SMART" id="SM00091">
    <property type="entry name" value="PAS"/>
    <property type="match status" value="1"/>
</dbReference>
<gene>
    <name evidence="6" type="ORF">LL038_00745</name>
</gene>
<keyword evidence="2" id="KW-0067">ATP-binding</keyword>
<feature type="domain" description="PAS" evidence="5">
    <location>
        <begin position="3"/>
        <end position="48"/>
    </location>
</feature>
<evidence type="ECO:0000256" key="1">
    <source>
        <dbReference type="ARBA" id="ARBA00022741"/>
    </source>
</evidence>
<dbReference type="CDD" id="cd00009">
    <property type="entry name" value="AAA"/>
    <property type="match status" value="1"/>
</dbReference>
<accession>A0AA47ELJ4</accession>
<dbReference type="PROSITE" id="PS00675">
    <property type="entry name" value="SIGMA54_INTERACT_1"/>
    <property type="match status" value="1"/>
</dbReference>
<dbReference type="PROSITE" id="PS50112">
    <property type="entry name" value="PAS"/>
    <property type="match status" value="1"/>
</dbReference>
<dbReference type="InterPro" id="IPR003593">
    <property type="entry name" value="AAA+_ATPase"/>
</dbReference>
<evidence type="ECO:0000259" key="5">
    <source>
        <dbReference type="PROSITE" id="PS50112"/>
    </source>
</evidence>
<proteinExistence type="predicted"/>
<dbReference type="Pfam" id="PF00158">
    <property type="entry name" value="Sigma54_activat"/>
    <property type="match status" value="1"/>
</dbReference>
<dbReference type="EMBL" id="CP086239">
    <property type="protein sequence ID" value="WAG60813.1"/>
    <property type="molecule type" value="Genomic_DNA"/>
</dbReference>
<dbReference type="PANTHER" id="PTHR32071:SF57">
    <property type="entry name" value="C4-DICARBOXYLATE TRANSPORT TRANSCRIPTIONAL REGULATORY PROTEIN DCTD"/>
    <property type="match status" value="1"/>
</dbReference>
<dbReference type="GO" id="GO:0005524">
    <property type="term" value="F:ATP binding"/>
    <property type="evidence" value="ECO:0007669"/>
    <property type="project" value="UniProtKB-KW"/>
</dbReference>
<dbReference type="InterPro" id="IPR058031">
    <property type="entry name" value="AAA_lid_NorR"/>
</dbReference>
<dbReference type="InterPro" id="IPR000014">
    <property type="entry name" value="PAS"/>
</dbReference>
<dbReference type="Proteomes" id="UP001164733">
    <property type="component" value="Chromosome"/>
</dbReference>
<sequence length="446" mass="50694">MEINNWVKVILHSLHEGVLIADSNGIVKYINPAYTRITMVSSNEIIGKFLSEKRPGSRLMNVIEGGKELLRVPRKEGDIEYIVNMVPIIEKAQTIGGISILTEMTEMYNITEQLNKSNIMIRNLQKQVKNLAKAKYCFNDIISVDSNSFETKKLAKRISHNDSNVLITGESGTGKELYANSIHMDSSRQNHSFVAVNCANFDSNLLESELFGYEEGAFTGAKKNGKIGIFELANGGTLFLDEIGEMNYDLQAKILRTLQENTVRRIGGLKDIPINVRIIAATNKNLEKMIEENRFRKDLYYRIVVFPLNISALRNRREDIRPLVEKFLNDMASKFKRNIELSEDAFNILYNYDWPGNIRELNNAIEFAANMVDDFIIRPENLPKIIQSEGVKKNIIKFKSLEKIIKDTEVFEIRKAILIYGETVQGKKNAAKALGISLATLYNKLK</sequence>
<dbReference type="PANTHER" id="PTHR32071">
    <property type="entry name" value="TRANSCRIPTIONAL REGULATORY PROTEIN"/>
    <property type="match status" value="1"/>
</dbReference>
<protein>
    <submittedName>
        <fullName evidence="6">Sigma 54-interacting transcriptional regulator</fullName>
    </submittedName>
</protein>
<dbReference type="Pfam" id="PF25601">
    <property type="entry name" value="AAA_lid_14"/>
    <property type="match status" value="1"/>
</dbReference>
<dbReference type="InterPro" id="IPR013767">
    <property type="entry name" value="PAS_fold"/>
</dbReference>
<reference evidence="6" key="1">
    <citation type="submission" date="2021-11" db="EMBL/GenBank/DDBJ databases">
        <title>Clostridia strains as spoilage organisms.</title>
        <authorList>
            <person name="Wambui J."/>
            <person name="Stevens M.J.A."/>
            <person name="Stephan R."/>
        </authorList>
    </citation>
    <scope>NUCLEOTIDE SEQUENCE</scope>
    <source>
        <strain evidence="6">CF009</strain>
    </source>
</reference>
<dbReference type="GO" id="GO:0006355">
    <property type="term" value="P:regulation of DNA-templated transcription"/>
    <property type="evidence" value="ECO:0007669"/>
    <property type="project" value="InterPro"/>
</dbReference>
<dbReference type="PROSITE" id="PS00676">
    <property type="entry name" value="SIGMA54_INTERACT_2"/>
    <property type="match status" value="1"/>
</dbReference>
<dbReference type="PROSITE" id="PS00688">
    <property type="entry name" value="SIGMA54_INTERACT_3"/>
    <property type="match status" value="1"/>
</dbReference>
<evidence type="ECO:0000259" key="4">
    <source>
        <dbReference type="PROSITE" id="PS50045"/>
    </source>
</evidence>
<dbReference type="InterPro" id="IPR025662">
    <property type="entry name" value="Sigma_54_int_dom_ATP-bd_1"/>
</dbReference>
<dbReference type="Pfam" id="PF00989">
    <property type="entry name" value="PAS"/>
    <property type="match status" value="1"/>
</dbReference>
<organism evidence="6 7">
    <name type="scientific">Clostridium estertheticum</name>
    <dbReference type="NCBI Taxonomy" id="238834"/>
    <lineage>
        <taxon>Bacteria</taxon>
        <taxon>Bacillati</taxon>
        <taxon>Bacillota</taxon>
        <taxon>Clostridia</taxon>
        <taxon>Eubacteriales</taxon>
        <taxon>Clostridiaceae</taxon>
        <taxon>Clostridium</taxon>
    </lineage>
</organism>
<dbReference type="PROSITE" id="PS50045">
    <property type="entry name" value="SIGMA54_INTERACT_4"/>
    <property type="match status" value="1"/>
</dbReference>